<proteinExistence type="predicted"/>
<dbReference type="EMBL" id="OZ019894">
    <property type="protein sequence ID" value="CAK9214093.1"/>
    <property type="molecule type" value="Genomic_DNA"/>
</dbReference>
<evidence type="ECO:0000313" key="1">
    <source>
        <dbReference type="EMBL" id="CAK9214093.1"/>
    </source>
</evidence>
<gene>
    <name evidence="1" type="ORF">CSSPTR1EN2_LOCUS12059</name>
</gene>
<sequence>MGMKLWCFVNEPESYPMSLCPHVCAKDSLSDLGVVAMAPMSSVLVPKSSVASMSWTPKLSFNGLQEELQSYTQDSY</sequence>
<organism evidence="1 2">
    <name type="scientific">Sphagnum troendelagicum</name>
    <dbReference type="NCBI Taxonomy" id="128251"/>
    <lineage>
        <taxon>Eukaryota</taxon>
        <taxon>Viridiplantae</taxon>
        <taxon>Streptophyta</taxon>
        <taxon>Embryophyta</taxon>
        <taxon>Bryophyta</taxon>
        <taxon>Sphagnophytina</taxon>
        <taxon>Sphagnopsida</taxon>
        <taxon>Sphagnales</taxon>
        <taxon>Sphagnaceae</taxon>
        <taxon>Sphagnum</taxon>
    </lineage>
</organism>
<dbReference type="Proteomes" id="UP001497512">
    <property type="component" value="Chromosome 2"/>
</dbReference>
<name>A0ABP0U7M6_9BRYO</name>
<accession>A0ABP0U7M6</accession>
<protein>
    <submittedName>
        <fullName evidence="1">Uncharacterized protein</fullName>
    </submittedName>
</protein>
<keyword evidence="2" id="KW-1185">Reference proteome</keyword>
<evidence type="ECO:0000313" key="2">
    <source>
        <dbReference type="Proteomes" id="UP001497512"/>
    </source>
</evidence>
<reference evidence="1" key="1">
    <citation type="submission" date="2024-02" db="EMBL/GenBank/DDBJ databases">
        <authorList>
            <consortium name="ELIXIR-Norway"/>
            <consortium name="Elixir Norway"/>
        </authorList>
    </citation>
    <scope>NUCLEOTIDE SEQUENCE</scope>
</reference>